<dbReference type="AlphaFoldDB" id="A0A6C0B8X8"/>
<dbReference type="GO" id="GO:0005524">
    <property type="term" value="F:ATP binding"/>
    <property type="evidence" value="ECO:0007669"/>
    <property type="project" value="InterPro"/>
</dbReference>
<dbReference type="InterPro" id="IPR014001">
    <property type="entry name" value="Helicase_ATP-bd"/>
</dbReference>
<protein>
    <recommendedName>
        <fullName evidence="1">Helicase ATP-binding domain-containing protein</fullName>
    </recommendedName>
</protein>
<dbReference type="InterPro" id="IPR006935">
    <property type="entry name" value="Helicase/UvrB_N"/>
</dbReference>
<dbReference type="Pfam" id="PF04851">
    <property type="entry name" value="ResIII"/>
    <property type="match status" value="1"/>
</dbReference>
<dbReference type="EMBL" id="MN739097">
    <property type="protein sequence ID" value="QHS88492.1"/>
    <property type="molecule type" value="Genomic_DNA"/>
</dbReference>
<dbReference type="GO" id="GO:0003677">
    <property type="term" value="F:DNA binding"/>
    <property type="evidence" value="ECO:0007669"/>
    <property type="project" value="InterPro"/>
</dbReference>
<evidence type="ECO:0000259" key="1">
    <source>
        <dbReference type="PROSITE" id="PS51192"/>
    </source>
</evidence>
<proteinExistence type="predicted"/>
<dbReference type="GO" id="GO:0016787">
    <property type="term" value="F:hydrolase activity"/>
    <property type="evidence" value="ECO:0007669"/>
    <property type="project" value="InterPro"/>
</dbReference>
<evidence type="ECO:0000313" key="2">
    <source>
        <dbReference type="EMBL" id="QHS88492.1"/>
    </source>
</evidence>
<feature type="domain" description="Helicase ATP-binding" evidence="1">
    <location>
        <begin position="160"/>
        <end position="328"/>
    </location>
</feature>
<organism evidence="2">
    <name type="scientific">viral metagenome</name>
    <dbReference type="NCBI Taxonomy" id="1070528"/>
    <lineage>
        <taxon>unclassified sequences</taxon>
        <taxon>metagenomes</taxon>
        <taxon>organismal metagenomes</taxon>
    </lineage>
</organism>
<dbReference type="PROSITE" id="PS51192">
    <property type="entry name" value="HELICASE_ATP_BIND_1"/>
    <property type="match status" value="1"/>
</dbReference>
<sequence>MDYIYVRTHASYLKFDACKIGKASNIVERDSTYATGEIERGGFTFVISVPEKYVAQTEKMLQRYFTSMGYHIYIDGGTEFYNVKCIPLIVPFLEKTNIPFQVLTKEEIDELVRSPRIQALEKNQTKKIYTIIQQLKNIIHKYKKTLKPSNHQLSILKMITQFYKCNDIGKIIWACGLGKALLSILIVKLLKFKKIIIGVPNNYLQKQIKNEILKIFPNKKNIIFVGGYEEDGIKSTTNQQEIISFLQDDETKFVISTYHSCHLLVNKYITFDFKIGDEAHHLVGVESEHKGFLLFHSIFSKKTLFMTATEKHIESQQEKFSMKDETVFGPYIDIKTVQWAIENKKITDYHILVLKNTEDEIDKIIRSLKINVTNKELFMSCYMALKSLEKYHDLTHMLLYTNTTEDAELAKQYIDDILELSIIPKQHIYNNAIHSKNCKNIQKEVDKFKKSPYGIIPCVYIFGEGFDLPKLNGVCIASNMQSETRIVQSLLRPNRLDFENPNKKSYVITPYTDSDNWEIENKSYTKVKKIIYHLRNVDANIEQKISVCIQPKSKKEKKMKPNDVYEDYDMEENSDELHKIKLRLRYSKALGSKCSEEQDEYNYVQTINRLLGIQSKKQYVESKFRHGNFIESPEEYFKLKGVWNNWYDFMGMDTAKFIQTKQEWINFCKEKNIKSLEEYYMQTNQYSILPKEPSDFYREFTNIQNELGINTRRR</sequence>
<dbReference type="InterPro" id="IPR027417">
    <property type="entry name" value="P-loop_NTPase"/>
</dbReference>
<dbReference type="SUPFAM" id="SSF52540">
    <property type="entry name" value="P-loop containing nucleoside triphosphate hydrolases"/>
    <property type="match status" value="1"/>
</dbReference>
<reference evidence="2" key="1">
    <citation type="journal article" date="2020" name="Nature">
        <title>Giant virus diversity and host interactions through global metagenomics.</title>
        <authorList>
            <person name="Schulz F."/>
            <person name="Roux S."/>
            <person name="Paez-Espino D."/>
            <person name="Jungbluth S."/>
            <person name="Walsh D.A."/>
            <person name="Denef V.J."/>
            <person name="McMahon K.D."/>
            <person name="Konstantinidis K.T."/>
            <person name="Eloe-Fadrosh E.A."/>
            <person name="Kyrpides N.C."/>
            <person name="Woyke T."/>
        </authorList>
    </citation>
    <scope>NUCLEOTIDE SEQUENCE</scope>
    <source>
        <strain evidence="2">GVMAG-M-3300010158-55</strain>
    </source>
</reference>
<accession>A0A6C0B8X8</accession>
<name>A0A6C0B8X8_9ZZZZ</name>
<dbReference type="Gene3D" id="3.40.50.300">
    <property type="entry name" value="P-loop containing nucleotide triphosphate hydrolases"/>
    <property type="match status" value="2"/>
</dbReference>